<proteinExistence type="predicted"/>
<organism evidence="2 3">
    <name type="scientific">Iphiclides podalirius</name>
    <name type="common">scarce swallowtail</name>
    <dbReference type="NCBI Taxonomy" id="110791"/>
    <lineage>
        <taxon>Eukaryota</taxon>
        <taxon>Metazoa</taxon>
        <taxon>Ecdysozoa</taxon>
        <taxon>Arthropoda</taxon>
        <taxon>Hexapoda</taxon>
        <taxon>Insecta</taxon>
        <taxon>Pterygota</taxon>
        <taxon>Neoptera</taxon>
        <taxon>Endopterygota</taxon>
        <taxon>Lepidoptera</taxon>
        <taxon>Glossata</taxon>
        <taxon>Ditrysia</taxon>
        <taxon>Papilionoidea</taxon>
        <taxon>Papilionidae</taxon>
        <taxon>Papilioninae</taxon>
        <taxon>Iphiclides</taxon>
    </lineage>
</organism>
<evidence type="ECO:0000256" key="1">
    <source>
        <dbReference type="SAM" id="MobiDB-lite"/>
    </source>
</evidence>
<protein>
    <submittedName>
        <fullName evidence="2">Uncharacterized protein</fullName>
    </submittedName>
</protein>
<dbReference type="EMBL" id="OW152830">
    <property type="protein sequence ID" value="CAH2048618.1"/>
    <property type="molecule type" value="Genomic_DNA"/>
</dbReference>
<evidence type="ECO:0000313" key="2">
    <source>
        <dbReference type="EMBL" id="CAH2048618.1"/>
    </source>
</evidence>
<accession>A0ABN8IBW7</accession>
<feature type="non-terminal residue" evidence="2">
    <location>
        <position position="1"/>
    </location>
</feature>
<feature type="compositionally biased region" description="Polar residues" evidence="1">
    <location>
        <begin position="124"/>
        <end position="136"/>
    </location>
</feature>
<feature type="region of interest" description="Disordered" evidence="1">
    <location>
        <begin position="1"/>
        <end position="23"/>
    </location>
</feature>
<name>A0ABN8IBW7_9NEOP</name>
<sequence length="264" mass="29280">MEACSESASGNREGGGRVRASTALQGRTRPNLAQLRQYLIQLFMHFVCNSSDFGLRRGASARARAWRRNKRLDRTARPVAQSDNGGRIMGPRVINQRLQPPQATPDRRTDPYSEHGGDNRAACAQTSEHAVTNHTAENYKTERHYLGDKLANYKTPLPVCIGAAVRLCANEAARRMPKDAAAFRAHQHSGDGTHTDAGTRALERIACMLPAEAETRQTNPTSDHVVATLCAFRNYRIGNFKCSDIVYDAPDVCQLRQRRDHVGQ</sequence>
<feature type="compositionally biased region" description="Basic and acidic residues" evidence="1">
    <location>
        <begin position="105"/>
        <end position="118"/>
    </location>
</feature>
<evidence type="ECO:0000313" key="3">
    <source>
        <dbReference type="Proteomes" id="UP000837857"/>
    </source>
</evidence>
<feature type="region of interest" description="Disordered" evidence="1">
    <location>
        <begin position="72"/>
        <end position="136"/>
    </location>
</feature>
<gene>
    <name evidence="2" type="ORF">IPOD504_LOCUS6225</name>
</gene>
<feature type="compositionally biased region" description="Polar residues" evidence="1">
    <location>
        <begin position="1"/>
        <end position="10"/>
    </location>
</feature>
<reference evidence="2" key="1">
    <citation type="submission" date="2022-03" db="EMBL/GenBank/DDBJ databases">
        <authorList>
            <person name="Martin H S."/>
        </authorList>
    </citation>
    <scope>NUCLEOTIDE SEQUENCE</scope>
</reference>
<keyword evidence="3" id="KW-1185">Reference proteome</keyword>
<dbReference type="Proteomes" id="UP000837857">
    <property type="component" value="Chromosome 18"/>
</dbReference>